<keyword evidence="5 6" id="KW-0472">Membrane</keyword>
<dbReference type="EMBL" id="VLLG01000002">
    <property type="protein sequence ID" value="TWI91115.1"/>
    <property type="molecule type" value="Genomic_DNA"/>
</dbReference>
<keyword evidence="9" id="KW-1185">Reference proteome</keyword>
<comment type="subcellular location">
    <subcellularLocation>
        <location evidence="1">Cell membrane</location>
        <topology evidence="1">Multi-pass membrane protein</topology>
    </subcellularLocation>
</comment>
<gene>
    <name evidence="8" type="ORF">LX66_0477</name>
</gene>
<proteinExistence type="predicted"/>
<evidence type="ECO:0000256" key="3">
    <source>
        <dbReference type="ARBA" id="ARBA00022692"/>
    </source>
</evidence>
<dbReference type="InterPro" id="IPR013525">
    <property type="entry name" value="ABC2_TM"/>
</dbReference>
<feature type="transmembrane region" description="Helical" evidence="6">
    <location>
        <begin position="21"/>
        <end position="44"/>
    </location>
</feature>
<feature type="transmembrane region" description="Helical" evidence="6">
    <location>
        <begin position="388"/>
        <end position="409"/>
    </location>
</feature>
<comment type="caution">
    <text evidence="8">The sequence shown here is derived from an EMBL/GenBank/DDBJ whole genome shotgun (WGS) entry which is preliminary data.</text>
</comment>
<feature type="transmembrane region" description="Helical" evidence="6">
    <location>
        <begin position="226"/>
        <end position="251"/>
    </location>
</feature>
<reference evidence="8 9" key="1">
    <citation type="journal article" date="2013" name="Stand. Genomic Sci.">
        <title>Genomic Encyclopedia of Type Strains, Phase I: The one thousand microbial genomes (KMG-I) project.</title>
        <authorList>
            <person name="Kyrpides N.C."/>
            <person name="Woyke T."/>
            <person name="Eisen J.A."/>
            <person name="Garrity G."/>
            <person name="Lilburn T.G."/>
            <person name="Beck B.J."/>
            <person name="Whitman W.B."/>
            <person name="Hugenholtz P."/>
            <person name="Klenk H.P."/>
        </authorList>
    </citation>
    <scope>NUCLEOTIDE SEQUENCE [LARGE SCALE GENOMIC DNA]</scope>
    <source>
        <strain evidence="8 9">DSM 13484</strain>
    </source>
</reference>
<dbReference type="PANTHER" id="PTHR30294">
    <property type="entry name" value="MEMBRANE COMPONENT OF ABC TRANSPORTER YHHJ-RELATED"/>
    <property type="match status" value="1"/>
</dbReference>
<feature type="transmembrane region" description="Helical" evidence="6">
    <location>
        <begin position="173"/>
        <end position="197"/>
    </location>
</feature>
<feature type="domain" description="ABC-2 type transporter transmembrane" evidence="7">
    <location>
        <begin position="19"/>
        <end position="409"/>
    </location>
</feature>
<dbReference type="OrthoDB" id="9768837at2"/>
<dbReference type="PANTHER" id="PTHR30294:SF29">
    <property type="entry name" value="MULTIDRUG ABC TRANSPORTER PERMEASE YBHS-RELATED"/>
    <property type="match status" value="1"/>
</dbReference>
<dbReference type="GO" id="GO:0005886">
    <property type="term" value="C:plasma membrane"/>
    <property type="evidence" value="ECO:0007669"/>
    <property type="project" value="UniProtKB-SubCell"/>
</dbReference>
<evidence type="ECO:0000256" key="2">
    <source>
        <dbReference type="ARBA" id="ARBA00022475"/>
    </source>
</evidence>
<evidence type="ECO:0000256" key="5">
    <source>
        <dbReference type="ARBA" id="ARBA00023136"/>
    </source>
</evidence>
<evidence type="ECO:0000313" key="9">
    <source>
        <dbReference type="Proteomes" id="UP000316778"/>
    </source>
</evidence>
<keyword evidence="4 6" id="KW-1133">Transmembrane helix</keyword>
<dbReference type="InterPro" id="IPR051449">
    <property type="entry name" value="ABC-2_transporter_component"/>
</dbReference>
<dbReference type="Pfam" id="PF12698">
    <property type="entry name" value="ABC2_membrane_3"/>
    <property type="match status" value="1"/>
</dbReference>
<feature type="transmembrane region" description="Helical" evidence="6">
    <location>
        <begin position="359"/>
        <end position="376"/>
    </location>
</feature>
<feature type="transmembrane region" description="Helical" evidence="6">
    <location>
        <begin position="333"/>
        <end position="353"/>
    </location>
</feature>
<evidence type="ECO:0000259" key="7">
    <source>
        <dbReference type="Pfam" id="PF12698"/>
    </source>
</evidence>
<protein>
    <submittedName>
        <fullName evidence="8">ABC-2 type transport system permease protein</fullName>
    </submittedName>
</protein>
<evidence type="ECO:0000256" key="1">
    <source>
        <dbReference type="ARBA" id="ARBA00004651"/>
    </source>
</evidence>
<dbReference type="SUPFAM" id="SSF53850">
    <property type="entry name" value="Periplasmic binding protein-like II"/>
    <property type="match status" value="1"/>
</dbReference>
<sequence>MQKIWLIIKREFLTRVRKKSFLLLTLLIPLFFAGIIIIPVVIAVKGEDHKRVAVIDESGLFAGKLPDEKGLYFKPLAQVKIDTFKQNYDEYGYAGVLYIPDIDINRPSGIEYYSKGQASIMLESNLNRQVNDIIEKKRMELAGIDRQKLDEVRSDVRIAFRSGDDEKQGSSTVAYAVGYASGFIVYIILMVFGMSVMRGVMEEKVSRIAEVMISSVKPFQLMMGKIVGIAGVGLLQFLIWIVLLISLQMLLPLFLSPDSIQAIGQNGMVARNANNAAMMDAMEKVNFVVGSVNWTLIISCFIFYFLGGYLFYSALFAAVGSLVNEDPSDVQSLTFPITLPIIVGIMIMISAVQNPNSPLAVWGSIIPFTSPMVMMARLPYGVPGTVEYWELGLSIILLIAGFLFTTWMAGKIYRTGILLYGKKITLKEAMKWVVKRS</sequence>
<evidence type="ECO:0000313" key="8">
    <source>
        <dbReference type="EMBL" id="TWI91115.1"/>
    </source>
</evidence>
<evidence type="ECO:0000256" key="4">
    <source>
        <dbReference type="ARBA" id="ARBA00022989"/>
    </source>
</evidence>
<dbReference type="Proteomes" id="UP000316778">
    <property type="component" value="Unassembled WGS sequence"/>
</dbReference>
<dbReference type="AlphaFoldDB" id="A0A562TC92"/>
<name>A0A562TC92_CHIJA</name>
<keyword evidence="2" id="KW-1003">Cell membrane</keyword>
<dbReference type="GO" id="GO:0140359">
    <property type="term" value="F:ABC-type transporter activity"/>
    <property type="evidence" value="ECO:0007669"/>
    <property type="project" value="InterPro"/>
</dbReference>
<evidence type="ECO:0000256" key="6">
    <source>
        <dbReference type="SAM" id="Phobius"/>
    </source>
</evidence>
<feature type="transmembrane region" description="Helical" evidence="6">
    <location>
        <begin position="292"/>
        <end position="312"/>
    </location>
</feature>
<accession>A0A562TC92</accession>
<dbReference type="RefSeq" id="WP_145710281.1">
    <property type="nucleotide sequence ID" value="NZ_BAAAFY010000001.1"/>
</dbReference>
<organism evidence="8 9">
    <name type="scientific">Chitinophaga japonensis</name>
    <name type="common">Flexibacter japonensis</name>
    <dbReference type="NCBI Taxonomy" id="104662"/>
    <lineage>
        <taxon>Bacteria</taxon>
        <taxon>Pseudomonadati</taxon>
        <taxon>Bacteroidota</taxon>
        <taxon>Chitinophagia</taxon>
        <taxon>Chitinophagales</taxon>
        <taxon>Chitinophagaceae</taxon>
        <taxon>Chitinophaga</taxon>
    </lineage>
</organism>
<keyword evidence="3 6" id="KW-0812">Transmembrane</keyword>
<dbReference type="Gene3D" id="3.40.190.10">
    <property type="entry name" value="Periplasmic binding protein-like II"/>
    <property type="match status" value="1"/>
</dbReference>